<evidence type="ECO:0000313" key="1">
    <source>
        <dbReference type="EMBL" id="OKL47336.1"/>
    </source>
</evidence>
<organism evidence="1 2">
    <name type="scientific">Boudabousia marimammalium</name>
    <dbReference type="NCBI Taxonomy" id="156892"/>
    <lineage>
        <taxon>Bacteria</taxon>
        <taxon>Bacillati</taxon>
        <taxon>Actinomycetota</taxon>
        <taxon>Actinomycetes</taxon>
        <taxon>Actinomycetales</taxon>
        <taxon>Actinomycetaceae</taxon>
        <taxon>Boudabousia</taxon>
    </lineage>
</organism>
<protein>
    <submittedName>
        <fullName evidence="1">Uncharacterized protein</fullName>
    </submittedName>
</protein>
<gene>
    <name evidence="1" type="ORF">BM477_06615</name>
</gene>
<keyword evidence="2" id="KW-1185">Reference proteome</keyword>
<comment type="caution">
    <text evidence="1">The sequence shown here is derived from an EMBL/GenBank/DDBJ whole genome shotgun (WGS) entry which is preliminary data.</text>
</comment>
<evidence type="ECO:0000313" key="2">
    <source>
        <dbReference type="Proteomes" id="UP000186465"/>
    </source>
</evidence>
<dbReference type="Proteomes" id="UP000186465">
    <property type="component" value="Unassembled WGS sequence"/>
</dbReference>
<name>A0A1Q5PL25_9ACTO</name>
<dbReference type="AlphaFoldDB" id="A0A1Q5PL25"/>
<accession>A0A1Q5PL25</accession>
<reference evidence="2" key="1">
    <citation type="submission" date="2016-11" db="EMBL/GenBank/DDBJ databases">
        <title>Actinomyces gypaetusis sp. nov. isolated from Gypaetus barbatus in Qinghai Tibet Plateau China.</title>
        <authorList>
            <person name="Meng X."/>
        </authorList>
    </citation>
    <scope>NUCLEOTIDE SEQUENCE [LARGE SCALE GENOMIC DNA]</scope>
    <source>
        <strain evidence="2">DSM 15383</strain>
    </source>
</reference>
<sequence>MAGRGYDYLDRISAGLKRNRFGVPSVSAQLSTLSASERAAYDDCLKGYEKPLKANKANKAKAIPSVVAMLKESKEFVVPKAGMRIQPEGRHIPSKPAIISTDKDRQEFDFVLGGQNVHLRFVAQRYEADLGDGGPVLSQAGKPVPYPEALKGSFYRNFVKEGSFVVTLRTYWQVEWFNPATGQWVVEAELMVSEEKSQPQLVKPYNYVLTDDAEQEHGR</sequence>
<proteinExistence type="predicted"/>
<dbReference type="EMBL" id="MPDM01000007">
    <property type="protein sequence ID" value="OKL47336.1"/>
    <property type="molecule type" value="Genomic_DNA"/>
</dbReference>
<dbReference type="STRING" id="156892.BM477_06615"/>